<feature type="non-terminal residue" evidence="2">
    <location>
        <position position="1"/>
    </location>
</feature>
<gene>
    <name evidence="2" type="ORF">OVN521_LOCUS45508</name>
</gene>
<evidence type="ECO:0000256" key="1">
    <source>
        <dbReference type="SAM" id="MobiDB-lite"/>
    </source>
</evidence>
<comment type="caution">
    <text evidence="2">The sequence shown here is derived from an EMBL/GenBank/DDBJ whole genome shotgun (WGS) entry which is preliminary data.</text>
</comment>
<dbReference type="EMBL" id="CAJOBG010074998">
    <property type="protein sequence ID" value="CAF4609896.1"/>
    <property type="molecule type" value="Genomic_DNA"/>
</dbReference>
<keyword evidence="3" id="KW-1185">Reference proteome</keyword>
<name>A0A821CR92_9BILA</name>
<evidence type="ECO:0000313" key="2">
    <source>
        <dbReference type="EMBL" id="CAF4609896.1"/>
    </source>
</evidence>
<reference evidence="2" key="1">
    <citation type="submission" date="2021-02" db="EMBL/GenBank/DDBJ databases">
        <authorList>
            <person name="Nowell W R."/>
        </authorList>
    </citation>
    <scope>NUCLEOTIDE SEQUENCE</scope>
</reference>
<accession>A0A821CR92</accession>
<feature type="region of interest" description="Disordered" evidence="1">
    <location>
        <begin position="1"/>
        <end position="26"/>
    </location>
</feature>
<sequence>IMQRSKSIESVTSVASSCRGGEKKASPTHMIIQREIDNKIMLLPVTHLVNISVTRIKINNTATF</sequence>
<feature type="compositionally biased region" description="Polar residues" evidence="1">
    <location>
        <begin position="1"/>
        <end position="16"/>
    </location>
</feature>
<dbReference type="AlphaFoldDB" id="A0A821CR92"/>
<organism evidence="2 3">
    <name type="scientific">Rotaria magnacalcarata</name>
    <dbReference type="NCBI Taxonomy" id="392030"/>
    <lineage>
        <taxon>Eukaryota</taxon>
        <taxon>Metazoa</taxon>
        <taxon>Spiralia</taxon>
        <taxon>Gnathifera</taxon>
        <taxon>Rotifera</taxon>
        <taxon>Eurotatoria</taxon>
        <taxon>Bdelloidea</taxon>
        <taxon>Philodinida</taxon>
        <taxon>Philodinidae</taxon>
        <taxon>Rotaria</taxon>
    </lineage>
</organism>
<protein>
    <submittedName>
        <fullName evidence="2">Uncharacterized protein</fullName>
    </submittedName>
</protein>
<proteinExistence type="predicted"/>
<evidence type="ECO:0000313" key="3">
    <source>
        <dbReference type="Proteomes" id="UP000663866"/>
    </source>
</evidence>
<feature type="non-terminal residue" evidence="2">
    <location>
        <position position="64"/>
    </location>
</feature>
<dbReference type="Proteomes" id="UP000663866">
    <property type="component" value="Unassembled WGS sequence"/>
</dbReference>